<dbReference type="SUPFAM" id="SSF103657">
    <property type="entry name" value="BAR/IMD domain-like"/>
    <property type="match status" value="1"/>
</dbReference>
<dbReference type="GO" id="GO:0008289">
    <property type="term" value="F:lipid binding"/>
    <property type="evidence" value="ECO:0007669"/>
    <property type="project" value="TreeGrafter"/>
</dbReference>
<feature type="domain" description="BAR" evidence="2">
    <location>
        <begin position="12"/>
        <end position="249"/>
    </location>
</feature>
<evidence type="ECO:0000313" key="4">
    <source>
        <dbReference type="Proteomes" id="UP000039324"/>
    </source>
</evidence>
<dbReference type="InterPro" id="IPR004148">
    <property type="entry name" value="BAR_dom"/>
</dbReference>
<dbReference type="GO" id="GO:1990528">
    <property type="term" value="C:Rvs161p-Rvs167p complex"/>
    <property type="evidence" value="ECO:0007669"/>
    <property type="project" value="TreeGrafter"/>
</dbReference>
<dbReference type="PANTHER" id="PTHR47174:SF1">
    <property type="entry name" value="REDUCED VIABILITY UPON STARVATION PROTEIN 167"/>
    <property type="match status" value="1"/>
</dbReference>
<dbReference type="GO" id="GO:0051666">
    <property type="term" value="P:actin cortical patch localization"/>
    <property type="evidence" value="ECO:0007669"/>
    <property type="project" value="InterPro"/>
</dbReference>
<feature type="non-terminal residue" evidence="3">
    <location>
        <position position="1"/>
    </location>
</feature>
<dbReference type="PANTHER" id="PTHR47174">
    <property type="entry name" value="BRIDGING INTEGRATOR 3"/>
    <property type="match status" value="1"/>
</dbReference>
<evidence type="ECO:0000256" key="1">
    <source>
        <dbReference type="SAM" id="MobiDB-lite"/>
    </source>
</evidence>
<dbReference type="OMA" id="SNSCEIA"/>
<dbReference type="Pfam" id="PF03114">
    <property type="entry name" value="BAR"/>
    <property type="match status" value="1"/>
</dbReference>
<dbReference type="InterPro" id="IPR046982">
    <property type="entry name" value="BIN3/RVS161-like"/>
</dbReference>
<dbReference type="InterPro" id="IPR027267">
    <property type="entry name" value="AH/BAR_dom_sf"/>
</dbReference>
<dbReference type="EMBL" id="CDSF01000001">
    <property type="protein sequence ID" value="CEO94570.1"/>
    <property type="molecule type" value="Genomic_DNA"/>
</dbReference>
<proteinExistence type="predicted"/>
<protein>
    <recommendedName>
        <fullName evidence="2">BAR domain-containing protein</fullName>
    </recommendedName>
</protein>
<evidence type="ECO:0000259" key="2">
    <source>
        <dbReference type="SMART" id="SM00721"/>
    </source>
</evidence>
<name>A0A0G4IHL5_PLABS</name>
<dbReference type="GO" id="GO:0043332">
    <property type="term" value="C:mating projection tip"/>
    <property type="evidence" value="ECO:0007669"/>
    <property type="project" value="TreeGrafter"/>
</dbReference>
<feature type="compositionally biased region" description="Basic and acidic residues" evidence="1">
    <location>
        <begin position="352"/>
        <end position="365"/>
    </location>
</feature>
<reference evidence="3 4" key="1">
    <citation type="submission" date="2015-02" db="EMBL/GenBank/DDBJ databases">
        <authorList>
            <person name="Chooi Y.-H."/>
        </authorList>
    </citation>
    <scope>NUCLEOTIDE SEQUENCE [LARGE SCALE GENOMIC DNA]</scope>
    <source>
        <strain evidence="3">E3</strain>
    </source>
</reference>
<evidence type="ECO:0000313" key="3">
    <source>
        <dbReference type="EMBL" id="CEO94570.1"/>
    </source>
</evidence>
<dbReference type="Proteomes" id="UP000039324">
    <property type="component" value="Unassembled WGS sequence"/>
</dbReference>
<dbReference type="GO" id="GO:0031097">
    <property type="term" value="C:medial cortex"/>
    <property type="evidence" value="ECO:0007669"/>
    <property type="project" value="TreeGrafter"/>
</dbReference>
<dbReference type="CDD" id="cd07307">
    <property type="entry name" value="BAR"/>
    <property type="match status" value="1"/>
</dbReference>
<dbReference type="Gene3D" id="1.20.1270.60">
    <property type="entry name" value="Arfaptin homology (AH) domain/BAR domain"/>
    <property type="match status" value="1"/>
</dbReference>
<feature type="compositionally biased region" description="Polar residues" evidence="1">
    <location>
        <begin position="329"/>
        <end position="339"/>
    </location>
</feature>
<dbReference type="SMART" id="SM00721">
    <property type="entry name" value="BAR"/>
    <property type="match status" value="1"/>
</dbReference>
<accession>A0A0G4IHL5</accession>
<dbReference type="GO" id="GO:0006897">
    <property type="term" value="P:endocytosis"/>
    <property type="evidence" value="ECO:0007669"/>
    <property type="project" value="InterPro"/>
</dbReference>
<feature type="region of interest" description="Disordered" evidence="1">
    <location>
        <begin position="329"/>
        <end position="404"/>
    </location>
</feature>
<organism evidence="3 4">
    <name type="scientific">Plasmodiophora brassicae</name>
    <name type="common">Clubroot disease agent</name>
    <dbReference type="NCBI Taxonomy" id="37360"/>
    <lineage>
        <taxon>Eukaryota</taxon>
        <taxon>Sar</taxon>
        <taxon>Rhizaria</taxon>
        <taxon>Endomyxa</taxon>
        <taxon>Phytomyxea</taxon>
        <taxon>Plasmodiophorida</taxon>
        <taxon>Plasmodiophoridae</taxon>
        <taxon>Plasmodiophora</taxon>
    </lineage>
</organism>
<dbReference type="AlphaFoldDB" id="A0A0G4IHL5"/>
<keyword evidence="4" id="KW-1185">Reference proteome</keyword>
<dbReference type="GO" id="GO:0015629">
    <property type="term" value="C:actin cytoskeleton"/>
    <property type="evidence" value="ECO:0007669"/>
    <property type="project" value="TreeGrafter"/>
</dbReference>
<dbReference type="GO" id="GO:0097320">
    <property type="term" value="P:plasma membrane tubulation"/>
    <property type="evidence" value="ECO:0007669"/>
    <property type="project" value="TreeGrafter"/>
</dbReference>
<sequence>LCATLEPHHTLAMTSSFSIVKQKALEKLGQVAITNDAVYSNLRTNITLLCDTVNGLRDRVNCMMTHYQEMASNSCEIARNIHGLYDGSGQYLEGASAANAANRKTLRDDLLPNIKVLIQDQVINDIEAWAAELDALQLKMAAREEARVCMDHFKAKLVSIRASREKYTARGRAFPRKDAERLERNERKLEKARAEFQTTNEQCCQLMQAAWNKRFTNINEVFVKLVQSEDKLAALVQASARACLEPVEKARPLAIESKSATTAAPTLTIEYDDATAKTSGETKRSENNNGNVFDLFGTSASQAIVLEPESPSGSRKSSNGYLWDQTATTTHPTLSSSAPTRDPFTSLPVGGRRPERPAQPDRNDDPFGSYEPVQSRRPDPPAKLPSGLKQATNARPDLFADWET</sequence>
<gene>
    <name evidence="3" type="ORF">PBRA_000355</name>
</gene>